<dbReference type="EMBL" id="CDMZ01005821">
    <property type="protein sequence ID" value="CEM54827.1"/>
    <property type="molecule type" value="Genomic_DNA"/>
</dbReference>
<protein>
    <submittedName>
        <fullName evidence="2">Uncharacterized protein</fullName>
    </submittedName>
</protein>
<feature type="compositionally biased region" description="Polar residues" evidence="1">
    <location>
        <begin position="1"/>
        <end position="13"/>
    </location>
</feature>
<proteinExistence type="predicted"/>
<name>A0A0G4ICN2_9ALVE</name>
<evidence type="ECO:0000313" key="2">
    <source>
        <dbReference type="EMBL" id="CEM54827.1"/>
    </source>
</evidence>
<feature type="compositionally biased region" description="Acidic residues" evidence="1">
    <location>
        <begin position="17"/>
        <end position="41"/>
    </location>
</feature>
<accession>A0A0G4ICN2</accession>
<evidence type="ECO:0000256" key="1">
    <source>
        <dbReference type="SAM" id="MobiDB-lite"/>
    </source>
</evidence>
<dbReference type="VEuPathDB" id="CryptoDB:Cvel_13072"/>
<gene>
    <name evidence="2" type="ORF">Cvel_13072</name>
</gene>
<feature type="region of interest" description="Disordered" evidence="1">
    <location>
        <begin position="1"/>
        <end position="75"/>
    </location>
</feature>
<organism evidence="2">
    <name type="scientific">Chromera velia CCMP2878</name>
    <dbReference type="NCBI Taxonomy" id="1169474"/>
    <lineage>
        <taxon>Eukaryota</taxon>
        <taxon>Sar</taxon>
        <taxon>Alveolata</taxon>
        <taxon>Colpodellida</taxon>
        <taxon>Chromeraceae</taxon>
        <taxon>Chromera</taxon>
    </lineage>
</organism>
<dbReference type="AlphaFoldDB" id="A0A0G4ICN2"/>
<reference evidence="2" key="1">
    <citation type="submission" date="2014-11" db="EMBL/GenBank/DDBJ databases">
        <authorList>
            <person name="Otto D Thomas"/>
            <person name="Naeem Raeece"/>
        </authorList>
    </citation>
    <scope>NUCLEOTIDE SEQUENCE</scope>
</reference>
<sequence>MPSSRDATTNKSRSQIDEEEDLWDDFDFVSYESESESEDAEGSSSRKHLPLHQRFSSPADRVRHGPKWSDGQEPWSRNSCALSVLWRSIVITDRFRLLNENFEELEVPLPQHGPKTSCVPQLWIYGDPALVHTMSEVSLNKLKKGKPQLKSESGK</sequence>